<organism evidence="2 3">
    <name type="scientific">Virgibacillus chiguensis</name>
    <dbReference type="NCBI Taxonomy" id="411959"/>
    <lineage>
        <taxon>Bacteria</taxon>
        <taxon>Bacillati</taxon>
        <taxon>Bacillota</taxon>
        <taxon>Bacilli</taxon>
        <taxon>Bacillales</taxon>
        <taxon>Bacillaceae</taxon>
        <taxon>Virgibacillus</taxon>
    </lineage>
</organism>
<sequence length="57" mass="6788">MYRVVIILLAICLLITSLSHLFFNYELSNWVEYANLIIVLILVIDLFKDLFKKKKEN</sequence>
<evidence type="ECO:0000313" key="2">
    <source>
        <dbReference type="EMBL" id="SHH99343.1"/>
    </source>
</evidence>
<dbReference type="EMBL" id="FQXD01000027">
    <property type="protein sequence ID" value="SHH99343.1"/>
    <property type="molecule type" value="Genomic_DNA"/>
</dbReference>
<keyword evidence="1" id="KW-1133">Transmembrane helix</keyword>
<accession>A0A1M5XJ96</accession>
<protein>
    <submittedName>
        <fullName evidence="2">Uncharacterized protein</fullName>
    </submittedName>
</protein>
<feature type="transmembrane region" description="Helical" evidence="1">
    <location>
        <begin position="29"/>
        <end position="47"/>
    </location>
</feature>
<keyword evidence="1" id="KW-0472">Membrane</keyword>
<evidence type="ECO:0000313" key="3">
    <source>
        <dbReference type="Proteomes" id="UP000184079"/>
    </source>
</evidence>
<proteinExistence type="predicted"/>
<dbReference type="Proteomes" id="UP000184079">
    <property type="component" value="Unassembled WGS sequence"/>
</dbReference>
<dbReference type="RefSeq" id="WP_170861790.1">
    <property type="nucleotide sequence ID" value="NZ_FQXD01000027.1"/>
</dbReference>
<gene>
    <name evidence="2" type="ORF">SAMN05421807_12717</name>
</gene>
<reference evidence="3" key="1">
    <citation type="submission" date="2016-11" db="EMBL/GenBank/DDBJ databases">
        <authorList>
            <person name="Varghese N."/>
            <person name="Submissions S."/>
        </authorList>
    </citation>
    <scope>NUCLEOTIDE SEQUENCE [LARGE SCALE GENOMIC DNA]</scope>
    <source>
        <strain evidence="3">CGMCC 1.6496</strain>
    </source>
</reference>
<evidence type="ECO:0000256" key="1">
    <source>
        <dbReference type="SAM" id="Phobius"/>
    </source>
</evidence>
<dbReference type="AlphaFoldDB" id="A0A1M5XJ96"/>
<keyword evidence="3" id="KW-1185">Reference proteome</keyword>
<name>A0A1M5XJ96_9BACI</name>
<keyword evidence="1" id="KW-0812">Transmembrane</keyword>